<dbReference type="InterPro" id="IPR000524">
    <property type="entry name" value="Tscrpt_reg_HTH_GntR"/>
</dbReference>
<name>A0ABV3QUC7_9HYPH</name>
<proteinExistence type="predicted"/>
<evidence type="ECO:0000256" key="2">
    <source>
        <dbReference type="ARBA" id="ARBA00023125"/>
    </source>
</evidence>
<dbReference type="InterPro" id="IPR011663">
    <property type="entry name" value="UTRA"/>
</dbReference>
<keyword evidence="6" id="KW-1185">Reference proteome</keyword>
<dbReference type="SUPFAM" id="SSF46785">
    <property type="entry name" value="Winged helix' DNA-binding domain"/>
    <property type="match status" value="1"/>
</dbReference>
<dbReference type="CDD" id="cd07377">
    <property type="entry name" value="WHTH_GntR"/>
    <property type="match status" value="1"/>
</dbReference>
<evidence type="ECO:0000313" key="6">
    <source>
        <dbReference type="Proteomes" id="UP001556196"/>
    </source>
</evidence>
<dbReference type="PANTHER" id="PTHR44846">
    <property type="entry name" value="MANNOSYL-D-GLYCERATE TRANSPORT/METABOLISM SYSTEM REPRESSOR MNGR-RELATED"/>
    <property type="match status" value="1"/>
</dbReference>
<feature type="domain" description="HTH gntR-type" evidence="4">
    <location>
        <begin position="12"/>
        <end position="80"/>
    </location>
</feature>
<protein>
    <submittedName>
        <fullName evidence="5">GntR family transcriptional regulator</fullName>
    </submittedName>
</protein>
<dbReference type="Proteomes" id="UP001556196">
    <property type="component" value="Unassembled WGS sequence"/>
</dbReference>
<dbReference type="InterPro" id="IPR050679">
    <property type="entry name" value="Bact_HTH_transcr_reg"/>
</dbReference>
<dbReference type="Gene3D" id="1.10.10.10">
    <property type="entry name" value="Winged helix-like DNA-binding domain superfamily/Winged helix DNA-binding domain"/>
    <property type="match status" value="1"/>
</dbReference>
<gene>
    <name evidence="5" type="ORF">ABUE31_01625</name>
</gene>
<dbReference type="Pfam" id="PF00392">
    <property type="entry name" value="GntR"/>
    <property type="match status" value="1"/>
</dbReference>
<evidence type="ECO:0000256" key="3">
    <source>
        <dbReference type="ARBA" id="ARBA00023163"/>
    </source>
</evidence>
<dbReference type="RefSeq" id="WP_367721721.1">
    <property type="nucleotide sequence ID" value="NZ_JBFOCH010000006.1"/>
</dbReference>
<dbReference type="PRINTS" id="PR00035">
    <property type="entry name" value="HTHGNTR"/>
</dbReference>
<dbReference type="InterPro" id="IPR036388">
    <property type="entry name" value="WH-like_DNA-bd_sf"/>
</dbReference>
<accession>A0ABV3QUC7</accession>
<dbReference type="SUPFAM" id="SSF64288">
    <property type="entry name" value="Chorismate lyase-like"/>
    <property type="match status" value="1"/>
</dbReference>
<dbReference type="SMART" id="SM00866">
    <property type="entry name" value="UTRA"/>
    <property type="match status" value="1"/>
</dbReference>
<evidence type="ECO:0000256" key="1">
    <source>
        <dbReference type="ARBA" id="ARBA00023015"/>
    </source>
</evidence>
<comment type="caution">
    <text evidence="5">The sequence shown here is derived from an EMBL/GenBank/DDBJ whole genome shotgun (WGS) entry which is preliminary data.</text>
</comment>
<dbReference type="SMART" id="SM00345">
    <property type="entry name" value="HTH_GNTR"/>
    <property type="match status" value="1"/>
</dbReference>
<dbReference type="InterPro" id="IPR028978">
    <property type="entry name" value="Chorismate_lyase_/UTRA_dom_sf"/>
</dbReference>
<keyword evidence="3" id="KW-0804">Transcription</keyword>
<organism evidence="5 6">
    <name type="scientific">Mesorhizobium marinum</name>
    <dbReference type="NCBI Taxonomy" id="3228790"/>
    <lineage>
        <taxon>Bacteria</taxon>
        <taxon>Pseudomonadati</taxon>
        <taxon>Pseudomonadota</taxon>
        <taxon>Alphaproteobacteria</taxon>
        <taxon>Hyphomicrobiales</taxon>
        <taxon>Phyllobacteriaceae</taxon>
        <taxon>Mesorhizobium</taxon>
    </lineage>
</organism>
<evidence type="ECO:0000259" key="4">
    <source>
        <dbReference type="PROSITE" id="PS50949"/>
    </source>
</evidence>
<dbReference type="EMBL" id="JBFOCI010000001">
    <property type="protein sequence ID" value="MEW9804681.1"/>
    <property type="molecule type" value="Genomic_DNA"/>
</dbReference>
<keyword evidence="1" id="KW-0805">Transcription regulation</keyword>
<dbReference type="InterPro" id="IPR036390">
    <property type="entry name" value="WH_DNA-bd_sf"/>
</dbReference>
<dbReference type="PROSITE" id="PS50949">
    <property type="entry name" value="HTH_GNTR"/>
    <property type="match status" value="1"/>
</dbReference>
<evidence type="ECO:0000313" key="5">
    <source>
        <dbReference type="EMBL" id="MEW9804681.1"/>
    </source>
</evidence>
<keyword evidence="2" id="KW-0238">DNA-binding</keyword>
<dbReference type="Gene3D" id="3.40.1410.10">
    <property type="entry name" value="Chorismate lyase-like"/>
    <property type="match status" value="1"/>
</dbReference>
<reference evidence="5 6" key="1">
    <citation type="submission" date="2024-06" db="EMBL/GenBank/DDBJ databases">
        <authorList>
            <person name="Tuo L."/>
        </authorList>
    </citation>
    <scope>NUCLEOTIDE SEQUENCE [LARGE SCALE GENOMIC DNA]</scope>
    <source>
        <strain evidence="5 6">ZMM04-5</strain>
    </source>
</reference>
<sequence>MWNKPLQESSPLPLWFQIAERLRQAIADGTFAAGDALPSESQLNEVFGISRATSRTALDSLEQEGLIVRKSGRGSIVLAPRVEQPAMEMYGFSEDMRQRGLRPSYQTIFAGRARANVEVSEALGIRVNSPIYHSRRVLRADEQPVGLALSWLPLGIFGEVAPPTIEELNSNSLYRWLNEKCGVKVAGARETIEATQAEADAAAQLELVAGAALLVVRRRSDTAEGLPVEYAILLFRSDRYRLHLETGLLGRERS</sequence>
<dbReference type="Pfam" id="PF07702">
    <property type="entry name" value="UTRA"/>
    <property type="match status" value="1"/>
</dbReference>